<dbReference type="EMBL" id="BNCF01000012">
    <property type="protein sequence ID" value="GHE39582.1"/>
    <property type="molecule type" value="Genomic_DNA"/>
</dbReference>
<protein>
    <recommendedName>
        <fullName evidence="3">2OG-Fe dioxygenase family protein</fullName>
    </recommendedName>
</protein>
<dbReference type="Proteomes" id="UP000636453">
    <property type="component" value="Unassembled WGS sequence"/>
</dbReference>
<dbReference type="InterPro" id="IPR018724">
    <property type="entry name" value="2OG-Fe_dioxygenase"/>
</dbReference>
<dbReference type="AlphaFoldDB" id="A0A919DG50"/>
<organism evidence="1 2">
    <name type="scientific">Vulcaniibacterium thermophilum</name>
    <dbReference type="NCBI Taxonomy" id="1169913"/>
    <lineage>
        <taxon>Bacteria</taxon>
        <taxon>Pseudomonadati</taxon>
        <taxon>Pseudomonadota</taxon>
        <taxon>Gammaproteobacteria</taxon>
        <taxon>Lysobacterales</taxon>
        <taxon>Lysobacteraceae</taxon>
        <taxon>Vulcaniibacterium</taxon>
    </lineage>
</organism>
<dbReference type="RefSeq" id="WP_146475358.1">
    <property type="nucleotide sequence ID" value="NZ_BNCF01000012.1"/>
</dbReference>
<name>A0A919DG50_9GAMM</name>
<gene>
    <name evidence="1" type="ORF">GCM10007167_22180</name>
</gene>
<dbReference type="Gene3D" id="2.60.120.620">
    <property type="entry name" value="q2cbj1_9rhob like domain"/>
    <property type="match status" value="1"/>
</dbReference>
<dbReference type="OrthoDB" id="6681382at2"/>
<comment type="caution">
    <text evidence="1">The sequence shown here is derived from an EMBL/GenBank/DDBJ whole genome shotgun (WGS) entry which is preliminary data.</text>
</comment>
<reference evidence="1" key="2">
    <citation type="submission" date="2020-09" db="EMBL/GenBank/DDBJ databases">
        <authorList>
            <person name="Sun Q."/>
            <person name="Kim S."/>
        </authorList>
    </citation>
    <scope>NUCLEOTIDE SEQUENCE</scope>
    <source>
        <strain evidence="1">KCTC 32020</strain>
    </source>
</reference>
<reference evidence="1" key="1">
    <citation type="journal article" date="2014" name="Int. J. Syst. Evol. Microbiol.">
        <title>Complete genome sequence of Corynebacterium casei LMG S-19264T (=DSM 44701T), isolated from a smear-ripened cheese.</title>
        <authorList>
            <consortium name="US DOE Joint Genome Institute (JGI-PGF)"/>
            <person name="Walter F."/>
            <person name="Albersmeier A."/>
            <person name="Kalinowski J."/>
            <person name="Ruckert C."/>
        </authorList>
    </citation>
    <scope>NUCLEOTIDE SEQUENCE</scope>
    <source>
        <strain evidence="1">KCTC 32020</strain>
    </source>
</reference>
<dbReference type="Pfam" id="PF10014">
    <property type="entry name" value="2OG-Fe_Oxy_2"/>
    <property type="match status" value="1"/>
</dbReference>
<proteinExistence type="predicted"/>
<keyword evidence="2" id="KW-1185">Reference proteome</keyword>
<evidence type="ECO:0000313" key="1">
    <source>
        <dbReference type="EMBL" id="GHE39582.1"/>
    </source>
</evidence>
<accession>A0A919DG50</accession>
<evidence type="ECO:0000313" key="2">
    <source>
        <dbReference type="Proteomes" id="UP000636453"/>
    </source>
</evidence>
<sequence length="244" mass="27004">MSLSALDLLHRAVADAGFTFVHAPAMRALLEQQAPLSDWAAFAGSWDRLEPDAYLARTGRARRRRHGAYRATRDGAIERAPHRPHYQSLDYNPLQGGIERWFAPIEDGIADGASLRCILAFARSVFDRLAPDVRAWQVEAHQFRIEATPGHAGEPTPEGRHRDGVDYVLVLLIRRDNIASGTTGIYRVEDGREVGSFTLTTPFDAALVDDHRVLHGVTAVSPLDPAQPACRDVLGVTFRREDGH</sequence>
<dbReference type="GO" id="GO:0051213">
    <property type="term" value="F:dioxygenase activity"/>
    <property type="evidence" value="ECO:0007669"/>
    <property type="project" value="InterPro"/>
</dbReference>
<evidence type="ECO:0008006" key="3">
    <source>
        <dbReference type="Google" id="ProtNLM"/>
    </source>
</evidence>